<dbReference type="KEGG" id="serj:SGUI_0781"/>
<keyword evidence="5" id="KW-1185">Reference proteome</keyword>
<dbReference type="EMBL" id="CP014989">
    <property type="protein sequence ID" value="ANS78177.1"/>
    <property type="molecule type" value="Genomic_DNA"/>
</dbReference>
<accession>A0A1B1N9S0</accession>
<gene>
    <name evidence="4" type="ORF">SGUI_0781</name>
</gene>
<feature type="domain" description="HTH tetR-type" evidence="3">
    <location>
        <begin position="10"/>
        <end position="70"/>
    </location>
</feature>
<name>A0A1B1N9S0_9MICO</name>
<keyword evidence="1 2" id="KW-0238">DNA-binding</keyword>
<dbReference type="InterPro" id="IPR050109">
    <property type="entry name" value="HTH-type_TetR-like_transc_reg"/>
</dbReference>
<dbReference type="OrthoDB" id="3173376at2"/>
<dbReference type="Gene3D" id="1.10.10.60">
    <property type="entry name" value="Homeodomain-like"/>
    <property type="match status" value="2"/>
</dbReference>
<evidence type="ECO:0000313" key="4">
    <source>
        <dbReference type="EMBL" id="ANS78177.1"/>
    </source>
</evidence>
<organism evidence="4 5">
    <name type="scientific">Serinicoccus hydrothermalis</name>
    <dbReference type="NCBI Taxonomy" id="1758689"/>
    <lineage>
        <taxon>Bacteria</taxon>
        <taxon>Bacillati</taxon>
        <taxon>Actinomycetota</taxon>
        <taxon>Actinomycetes</taxon>
        <taxon>Micrococcales</taxon>
        <taxon>Ornithinimicrobiaceae</taxon>
        <taxon>Serinicoccus</taxon>
    </lineage>
</organism>
<dbReference type="Proteomes" id="UP000092482">
    <property type="component" value="Chromosome"/>
</dbReference>
<sequence>MPTSTTTRPRDRRDRILRAAGRAFSERGYHAVAMEDIAAAEGITASALYRHFPHKYALFLECATRLADGLLEALHDLPEGTDLEGVLGAVTRATLPERSSGGIYRWEARYLLPADRARLREVFTQVVDAVAQQVRRHRLEHLPRDVGTAAEHRVLAAAALGVVGSVTTHRTTLAAGRMEPLLRGAALRVAGGPTVDALTGTVTAPVGEPGTSAATDRRTQILDAAIPLFYRHGFAEVSMGQIARTVGLAPSALYRHYAGKADILLAACLRAADVLERSVDLDGLTPGAASLEALARGYVDYSFGHVALTAVAAAESGGLATADRRRLHAVQREHLGMWETHLRLARPGLDAPEARVLVHAALGTVAEGGRALRWRDTPDRRRQLTSLTLRSLSD</sequence>
<evidence type="ECO:0000256" key="2">
    <source>
        <dbReference type="PROSITE-ProRule" id="PRU00335"/>
    </source>
</evidence>
<dbReference type="Gene3D" id="1.10.357.10">
    <property type="entry name" value="Tetracycline Repressor, domain 2"/>
    <property type="match status" value="2"/>
</dbReference>
<dbReference type="PANTHER" id="PTHR30055">
    <property type="entry name" value="HTH-TYPE TRANSCRIPTIONAL REGULATOR RUTR"/>
    <property type="match status" value="1"/>
</dbReference>
<feature type="DNA-binding region" description="H-T-H motif" evidence="2">
    <location>
        <begin position="238"/>
        <end position="257"/>
    </location>
</feature>
<evidence type="ECO:0000256" key="1">
    <source>
        <dbReference type="ARBA" id="ARBA00023125"/>
    </source>
</evidence>
<dbReference type="InterPro" id="IPR001647">
    <property type="entry name" value="HTH_TetR"/>
</dbReference>
<dbReference type="STRING" id="1758689.SGUI_0781"/>
<dbReference type="SUPFAM" id="SSF46689">
    <property type="entry name" value="Homeodomain-like"/>
    <property type="match status" value="2"/>
</dbReference>
<protein>
    <submittedName>
        <fullName evidence="4">Transcriptional regulator, TetR family</fullName>
    </submittedName>
</protein>
<feature type="DNA-binding region" description="H-T-H motif" evidence="2">
    <location>
        <begin position="33"/>
        <end position="52"/>
    </location>
</feature>
<dbReference type="AlphaFoldDB" id="A0A1B1N9S0"/>
<dbReference type="PANTHER" id="PTHR30055:SF237">
    <property type="entry name" value="TRANSCRIPTIONAL REPRESSOR MCE3R"/>
    <property type="match status" value="1"/>
</dbReference>
<dbReference type="GO" id="GO:0003700">
    <property type="term" value="F:DNA-binding transcription factor activity"/>
    <property type="evidence" value="ECO:0007669"/>
    <property type="project" value="TreeGrafter"/>
</dbReference>
<dbReference type="RefSeq" id="WP_066636600.1">
    <property type="nucleotide sequence ID" value="NZ_CP014989.1"/>
</dbReference>
<dbReference type="InterPro" id="IPR009057">
    <property type="entry name" value="Homeodomain-like_sf"/>
</dbReference>
<feature type="domain" description="HTH tetR-type" evidence="3">
    <location>
        <begin position="215"/>
        <end position="275"/>
    </location>
</feature>
<evidence type="ECO:0000313" key="5">
    <source>
        <dbReference type="Proteomes" id="UP000092482"/>
    </source>
</evidence>
<proteinExistence type="predicted"/>
<dbReference type="GO" id="GO:0000976">
    <property type="term" value="F:transcription cis-regulatory region binding"/>
    <property type="evidence" value="ECO:0007669"/>
    <property type="project" value="TreeGrafter"/>
</dbReference>
<reference evidence="4 5" key="1">
    <citation type="submission" date="2016-03" db="EMBL/GenBank/DDBJ databases">
        <title>Shallow-sea hydrothermal system.</title>
        <authorList>
            <person name="Tang K."/>
        </authorList>
    </citation>
    <scope>NUCLEOTIDE SEQUENCE [LARGE SCALE GENOMIC DNA]</scope>
    <source>
        <strain evidence="4 5">JLT9</strain>
    </source>
</reference>
<dbReference type="PATRIC" id="fig|1758689.4.peg.813"/>
<dbReference type="PROSITE" id="PS50977">
    <property type="entry name" value="HTH_TETR_2"/>
    <property type="match status" value="2"/>
</dbReference>
<dbReference type="Pfam" id="PF00440">
    <property type="entry name" value="TetR_N"/>
    <property type="match status" value="2"/>
</dbReference>
<dbReference type="PRINTS" id="PR00455">
    <property type="entry name" value="HTHTETR"/>
</dbReference>
<evidence type="ECO:0000259" key="3">
    <source>
        <dbReference type="PROSITE" id="PS50977"/>
    </source>
</evidence>